<sequence>MPRSCSDSFYMQLIYEYLLHMGLENTASNLKEECRICDYPIPEEICGVRRCDISNLLQRFDEEDEAGFLKILNSSIPLQARSSYEGKKIIADLLVYFAALSILKDCNDQGNPWMKPLVHALPELYQNCEARSGGMLVPRIQGSHSHTSTNSETLERTEIFKCCGQKVCTCDSSKEPVVSVRRSSSQSAESSRRRPPAHPCMHSLLEFLETECANLREDPYFMPYFALPFIASPQTHYQYKHIFQGSWPKNIRRRFWDFLVHHRQAAGLPGIVRLLPSCEVLNVSEIRSLHDEAICLSEHSIA</sequence>
<dbReference type="InterPro" id="IPR056327">
    <property type="entry name" value="ARMC9_CTLH-like_dom"/>
</dbReference>
<dbReference type="Proteomes" id="UP000504606">
    <property type="component" value="Unplaced"/>
</dbReference>
<dbReference type="PANTHER" id="PTHR14881">
    <property type="entry name" value="LISH DOMAIN-CONTAINING PROTEIN ARMC9"/>
    <property type="match status" value="1"/>
</dbReference>
<evidence type="ECO:0000313" key="2">
    <source>
        <dbReference type="Proteomes" id="UP000504606"/>
    </source>
</evidence>
<dbReference type="OrthoDB" id="8181611at2759"/>
<feature type="domain" description="ARMC9 CTLH-like" evidence="1">
    <location>
        <begin position="196"/>
        <end position="262"/>
    </location>
</feature>
<dbReference type="PROSITE" id="PS50896">
    <property type="entry name" value="LISH"/>
    <property type="match status" value="1"/>
</dbReference>
<accession>A0A6J1SGT7</accession>
<dbReference type="RefSeq" id="XP_026279923.1">
    <property type="nucleotide sequence ID" value="XM_026424138.2"/>
</dbReference>
<evidence type="ECO:0000259" key="1">
    <source>
        <dbReference type="Pfam" id="PF23138"/>
    </source>
</evidence>
<proteinExistence type="predicted"/>
<dbReference type="GO" id="GO:0005814">
    <property type="term" value="C:centriole"/>
    <property type="evidence" value="ECO:0007669"/>
    <property type="project" value="TreeGrafter"/>
</dbReference>
<dbReference type="AlphaFoldDB" id="A0A6J1SGT7"/>
<keyword evidence="2" id="KW-1185">Reference proteome</keyword>
<evidence type="ECO:0000313" key="3">
    <source>
        <dbReference type="RefSeq" id="XP_026279923.1"/>
    </source>
</evidence>
<dbReference type="InterPro" id="IPR040369">
    <property type="entry name" value="ARMC9"/>
</dbReference>
<protein>
    <submittedName>
        <fullName evidence="3">Uncharacterized protein LOC113207528</fullName>
    </submittedName>
</protein>
<dbReference type="GeneID" id="113207528"/>
<gene>
    <name evidence="3" type="primary">LOC113207528</name>
</gene>
<dbReference type="InterPro" id="IPR006594">
    <property type="entry name" value="LisH"/>
</dbReference>
<organism evidence="2 3">
    <name type="scientific">Frankliniella occidentalis</name>
    <name type="common">Western flower thrips</name>
    <name type="synonym">Euthrips occidentalis</name>
    <dbReference type="NCBI Taxonomy" id="133901"/>
    <lineage>
        <taxon>Eukaryota</taxon>
        <taxon>Metazoa</taxon>
        <taxon>Ecdysozoa</taxon>
        <taxon>Arthropoda</taxon>
        <taxon>Hexapoda</taxon>
        <taxon>Insecta</taxon>
        <taxon>Pterygota</taxon>
        <taxon>Neoptera</taxon>
        <taxon>Paraneoptera</taxon>
        <taxon>Thysanoptera</taxon>
        <taxon>Terebrantia</taxon>
        <taxon>Thripoidea</taxon>
        <taxon>Thripidae</taxon>
        <taxon>Frankliniella</taxon>
    </lineage>
</organism>
<reference evidence="3" key="1">
    <citation type="submission" date="2025-08" db="UniProtKB">
        <authorList>
            <consortium name="RefSeq"/>
        </authorList>
    </citation>
    <scope>IDENTIFICATION</scope>
    <source>
        <tissue evidence="3">Whole organism</tissue>
    </source>
</reference>
<dbReference type="PANTHER" id="PTHR14881:SF4">
    <property type="entry name" value="LISH DOMAIN-CONTAINING PROTEIN ARMC9"/>
    <property type="match status" value="1"/>
</dbReference>
<dbReference type="KEGG" id="foc:113207528"/>
<dbReference type="GO" id="GO:0036064">
    <property type="term" value="C:ciliary basal body"/>
    <property type="evidence" value="ECO:0007669"/>
    <property type="project" value="InterPro"/>
</dbReference>
<dbReference type="GO" id="GO:0060271">
    <property type="term" value="P:cilium assembly"/>
    <property type="evidence" value="ECO:0007669"/>
    <property type="project" value="InterPro"/>
</dbReference>
<dbReference type="Pfam" id="PF23138">
    <property type="entry name" value="CTLH_Armc9"/>
    <property type="match status" value="1"/>
</dbReference>
<dbReference type="GO" id="GO:0097542">
    <property type="term" value="C:ciliary tip"/>
    <property type="evidence" value="ECO:0007669"/>
    <property type="project" value="TreeGrafter"/>
</dbReference>
<name>A0A6J1SGT7_FRAOC</name>